<evidence type="ECO:0000256" key="9">
    <source>
        <dbReference type="ARBA" id="ARBA00022833"/>
    </source>
</evidence>
<evidence type="ECO:0000256" key="10">
    <source>
        <dbReference type="ARBA" id="ARBA00022989"/>
    </source>
</evidence>
<feature type="domain" description="Peptidase M50" evidence="14">
    <location>
        <begin position="126"/>
        <end position="179"/>
    </location>
</feature>
<evidence type="ECO:0000313" key="15">
    <source>
        <dbReference type="EMBL" id="GAA5103240.1"/>
    </source>
</evidence>
<keyword evidence="7" id="KW-0479">Metal-binding</keyword>
<dbReference type="EMBL" id="BAABKE010000008">
    <property type="protein sequence ID" value="GAA5103240.1"/>
    <property type="molecule type" value="Genomic_DNA"/>
</dbReference>
<feature type="transmembrane region" description="Helical" evidence="13">
    <location>
        <begin position="191"/>
        <end position="223"/>
    </location>
</feature>
<dbReference type="RefSeq" id="WP_077926470.1">
    <property type="nucleotide sequence ID" value="NZ_BAABKE010000008.1"/>
</dbReference>
<evidence type="ECO:0000256" key="4">
    <source>
        <dbReference type="ARBA" id="ARBA00022475"/>
    </source>
</evidence>
<dbReference type="CDD" id="cd06158">
    <property type="entry name" value="S2P-M50_like_1"/>
    <property type="match status" value="1"/>
</dbReference>
<name>A0ABP9MX88_9GAMM</name>
<dbReference type="InterPro" id="IPR052348">
    <property type="entry name" value="Metallopeptidase_M50B"/>
</dbReference>
<evidence type="ECO:0000256" key="1">
    <source>
        <dbReference type="ARBA" id="ARBA00001947"/>
    </source>
</evidence>
<dbReference type="Proteomes" id="UP001500631">
    <property type="component" value="Unassembled WGS sequence"/>
</dbReference>
<evidence type="ECO:0000256" key="6">
    <source>
        <dbReference type="ARBA" id="ARBA00022692"/>
    </source>
</evidence>
<comment type="cofactor">
    <cofactor evidence="1">
        <name>Zn(2+)</name>
        <dbReference type="ChEBI" id="CHEBI:29105"/>
    </cofactor>
</comment>
<protein>
    <submittedName>
        <fullName evidence="15">Site-2 protease family protein</fullName>
    </submittedName>
</protein>
<keyword evidence="5 15" id="KW-0645">Protease</keyword>
<dbReference type="PANTHER" id="PTHR35864">
    <property type="entry name" value="ZINC METALLOPROTEASE MJ0611-RELATED"/>
    <property type="match status" value="1"/>
</dbReference>
<keyword evidence="4" id="KW-1003">Cell membrane</keyword>
<evidence type="ECO:0000313" key="16">
    <source>
        <dbReference type="Proteomes" id="UP001500631"/>
    </source>
</evidence>
<comment type="similarity">
    <text evidence="3">Belongs to the peptidase M50B family.</text>
</comment>
<dbReference type="PANTHER" id="PTHR35864:SF1">
    <property type="entry name" value="ZINC METALLOPROTEASE YWHC-RELATED"/>
    <property type="match status" value="1"/>
</dbReference>
<evidence type="ECO:0000256" key="2">
    <source>
        <dbReference type="ARBA" id="ARBA00004651"/>
    </source>
</evidence>
<dbReference type="InterPro" id="IPR044537">
    <property type="entry name" value="Rip2-like"/>
</dbReference>
<dbReference type="Pfam" id="PF02163">
    <property type="entry name" value="Peptidase_M50"/>
    <property type="match status" value="1"/>
</dbReference>
<evidence type="ECO:0000256" key="3">
    <source>
        <dbReference type="ARBA" id="ARBA00007931"/>
    </source>
</evidence>
<evidence type="ECO:0000256" key="7">
    <source>
        <dbReference type="ARBA" id="ARBA00022723"/>
    </source>
</evidence>
<keyword evidence="6 13" id="KW-0812">Transmembrane</keyword>
<keyword evidence="12 13" id="KW-0472">Membrane</keyword>
<organism evidence="15 16">
    <name type="scientific">Wohlfahrtiimonas larvae</name>
    <dbReference type="NCBI Taxonomy" id="1157986"/>
    <lineage>
        <taxon>Bacteria</taxon>
        <taxon>Pseudomonadati</taxon>
        <taxon>Pseudomonadota</taxon>
        <taxon>Gammaproteobacteria</taxon>
        <taxon>Cardiobacteriales</taxon>
        <taxon>Ignatzschineriaceae</taxon>
        <taxon>Wohlfahrtiimonas</taxon>
    </lineage>
</organism>
<evidence type="ECO:0000256" key="5">
    <source>
        <dbReference type="ARBA" id="ARBA00022670"/>
    </source>
</evidence>
<feature type="transmembrane region" description="Helical" evidence="13">
    <location>
        <begin position="55"/>
        <end position="78"/>
    </location>
</feature>
<dbReference type="InterPro" id="IPR008915">
    <property type="entry name" value="Peptidase_M50"/>
</dbReference>
<evidence type="ECO:0000256" key="13">
    <source>
        <dbReference type="SAM" id="Phobius"/>
    </source>
</evidence>
<keyword evidence="11" id="KW-0482">Metalloprotease</keyword>
<evidence type="ECO:0000259" key="14">
    <source>
        <dbReference type="Pfam" id="PF02163"/>
    </source>
</evidence>
<gene>
    <name evidence="15" type="ORF">GCM10023338_21510</name>
</gene>
<accession>A0ABP9MX88</accession>
<keyword evidence="10 13" id="KW-1133">Transmembrane helix</keyword>
<evidence type="ECO:0000256" key="11">
    <source>
        <dbReference type="ARBA" id="ARBA00023049"/>
    </source>
</evidence>
<feature type="transmembrane region" description="Helical" evidence="13">
    <location>
        <begin position="98"/>
        <end position="123"/>
    </location>
</feature>
<comment type="subcellular location">
    <subcellularLocation>
        <location evidence="2">Cell membrane</location>
        <topology evidence="2">Multi-pass membrane protein</topology>
    </subcellularLocation>
</comment>
<keyword evidence="8" id="KW-0378">Hydrolase</keyword>
<comment type="caution">
    <text evidence="15">The sequence shown here is derived from an EMBL/GenBank/DDBJ whole genome shotgun (WGS) entry which is preliminary data.</text>
</comment>
<feature type="transmembrane region" description="Helical" evidence="13">
    <location>
        <begin position="143"/>
        <end position="162"/>
    </location>
</feature>
<reference evidence="16" key="1">
    <citation type="journal article" date="2019" name="Int. J. Syst. Evol. Microbiol.">
        <title>The Global Catalogue of Microorganisms (GCM) 10K type strain sequencing project: providing services to taxonomists for standard genome sequencing and annotation.</title>
        <authorList>
            <consortium name="The Broad Institute Genomics Platform"/>
            <consortium name="The Broad Institute Genome Sequencing Center for Infectious Disease"/>
            <person name="Wu L."/>
            <person name="Ma J."/>
        </authorList>
    </citation>
    <scope>NUCLEOTIDE SEQUENCE [LARGE SCALE GENOMIC DNA]</scope>
    <source>
        <strain evidence="16">JCM 18424</strain>
    </source>
</reference>
<dbReference type="GO" id="GO:0006508">
    <property type="term" value="P:proteolysis"/>
    <property type="evidence" value="ECO:0007669"/>
    <property type="project" value="UniProtKB-KW"/>
</dbReference>
<sequence>MELDFTVLLLMLVPLVFAITIHEAAHGYMAYWLGDNTAKLQGRLSLSPIRHIDPIGTIAVPLGLFILSTLTGSGLFLFGWAKPVPFDPRNFKNPRKDIALTAFAGPASNFIQAFLWAIILVIVSGMSSSYADEPTLSKGLQIMAQYGVLINVFLMVLNLMPIPPLDGGKIAMMLLPYNLAKQLEKVEPYGLWVIIGLLYLGLLPLSLISGIIVKLILSILGIFF</sequence>
<evidence type="ECO:0000256" key="12">
    <source>
        <dbReference type="ARBA" id="ARBA00023136"/>
    </source>
</evidence>
<dbReference type="GO" id="GO:0008233">
    <property type="term" value="F:peptidase activity"/>
    <property type="evidence" value="ECO:0007669"/>
    <property type="project" value="UniProtKB-KW"/>
</dbReference>
<evidence type="ECO:0000256" key="8">
    <source>
        <dbReference type="ARBA" id="ARBA00022801"/>
    </source>
</evidence>
<keyword evidence="16" id="KW-1185">Reference proteome</keyword>
<proteinExistence type="inferred from homology"/>
<keyword evidence="9" id="KW-0862">Zinc</keyword>